<feature type="compositionally biased region" description="Polar residues" evidence="1">
    <location>
        <begin position="1"/>
        <end position="14"/>
    </location>
</feature>
<comment type="caution">
    <text evidence="2">The sequence shown here is derived from an EMBL/GenBank/DDBJ whole genome shotgun (WGS) entry which is preliminary data.</text>
</comment>
<dbReference type="Proteomes" id="UP000789396">
    <property type="component" value="Unassembled WGS sequence"/>
</dbReference>
<reference evidence="2" key="1">
    <citation type="submission" date="2021-06" db="EMBL/GenBank/DDBJ databases">
        <authorList>
            <person name="Kallberg Y."/>
            <person name="Tangrot J."/>
            <person name="Rosling A."/>
        </authorList>
    </citation>
    <scope>NUCLEOTIDE SEQUENCE</scope>
    <source>
        <strain evidence="2">IN212</strain>
    </source>
</reference>
<keyword evidence="3" id="KW-1185">Reference proteome</keyword>
<feature type="region of interest" description="Disordered" evidence="1">
    <location>
        <begin position="1"/>
        <end position="44"/>
    </location>
</feature>
<proteinExistence type="predicted"/>
<evidence type="ECO:0000313" key="3">
    <source>
        <dbReference type="Proteomes" id="UP000789396"/>
    </source>
</evidence>
<dbReference type="EMBL" id="CAJVPZ010023874">
    <property type="protein sequence ID" value="CAG8717093.1"/>
    <property type="molecule type" value="Genomic_DNA"/>
</dbReference>
<organism evidence="2 3">
    <name type="scientific">Racocetra fulgida</name>
    <dbReference type="NCBI Taxonomy" id="60492"/>
    <lineage>
        <taxon>Eukaryota</taxon>
        <taxon>Fungi</taxon>
        <taxon>Fungi incertae sedis</taxon>
        <taxon>Mucoromycota</taxon>
        <taxon>Glomeromycotina</taxon>
        <taxon>Glomeromycetes</taxon>
        <taxon>Diversisporales</taxon>
        <taxon>Gigasporaceae</taxon>
        <taxon>Racocetra</taxon>
    </lineage>
</organism>
<feature type="compositionally biased region" description="Acidic residues" evidence="1">
    <location>
        <begin position="213"/>
        <end position="223"/>
    </location>
</feature>
<evidence type="ECO:0000256" key="1">
    <source>
        <dbReference type="SAM" id="MobiDB-lite"/>
    </source>
</evidence>
<feature type="non-terminal residue" evidence="2">
    <location>
        <position position="1"/>
    </location>
</feature>
<feature type="region of interest" description="Disordered" evidence="1">
    <location>
        <begin position="209"/>
        <end position="299"/>
    </location>
</feature>
<accession>A0A9N9NAE8</accession>
<protein>
    <submittedName>
        <fullName evidence="2">17256_t:CDS:1</fullName>
    </submittedName>
</protein>
<dbReference type="OrthoDB" id="538223at2759"/>
<feature type="compositionally biased region" description="Low complexity" evidence="1">
    <location>
        <begin position="283"/>
        <end position="293"/>
    </location>
</feature>
<dbReference type="AlphaFoldDB" id="A0A9N9NAE8"/>
<name>A0A9N9NAE8_9GLOM</name>
<gene>
    <name evidence="2" type="ORF">RFULGI_LOCUS11218</name>
</gene>
<sequence>MSQDPHNIIFTSYGRNKKRMKSSWSSEDEDTVHQKVEETREEKYERDTQRAFEILKEDISRKPHLLPLRTDHKGNKHVQSFEQLMKHADDYESEFRRLYSETAKPDNPNSNKKFREAVNLTPGTIFCGQVNQKTESLPDRDFGQLAYVVGSNNRMKCTSFNYTGSMFAISGTDGLVRVYSTIGGTALYDNNNKKGKKAKKPFDLVEIIKQSSDPEDSDDSDDDLIGKSTRSSNGQSTTQSTEKVAPLQNRQPISSLSKHYNAIPSTSKQPIVTTVSSPSSNISLESTSQSHSSLNNFQS</sequence>
<evidence type="ECO:0000313" key="2">
    <source>
        <dbReference type="EMBL" id="CAG8717093.1"/>
    </source>
</evidence>
<feature type="compositionally biased region" description="Polar residues" evidence="1">
    <location>
        <begin position="228"/>
        <end position="282"/>
    </location>
</feature>
<feature type="compositionally biased region" description="Basic and acidic residues" evidence="1">
    <location>
        <begin position="31"/>
        <end position="44"/>
    </location>
</feature>